<dbReference type="PANTHER" id="PTHR35871:SF1">
    <property type="entry name" value="CXC1-LIKE CYSTEINE CLUSTER ASSOCIATED WITH KDZ TRANSPOSASES DOMAIN-CONTAINING PROTEIN"/>
    <property type="match status" value="1"/>
</dbReference>
<evidence type="ECO:0000313" key="2">
    <source>
        <dbReference type="Proteomes" id="UP000807769"/>
    </source>
</evidence>
<evidence type="ECO:0000313" key="1">
    <source>
        <dbReference type="EMBL" id="KAG1809072.1"/>
    </source>
</evidence>
<name>A0A9P7J8X6_9AGAM</name>
<dbReference type="PANTHER" id="PTHR35871">
    <property type="entry name" value="EXPRESSED PROTEIN"/>
    <property type="match status" value="1"/>
</dbReference>
<dbReference type="Proteomes" id="UP000807769">
    <property type="component" value="Unassembled WGS sequence"/>
</dbReference>
<accession>A0A9P7J8X6</accession>
<dbReference type="RefSeq" id="XP_041188981.1">
    <property type="nucleotide sequence ID" value="XM_041340818.1"/>
</dbReference>
<organism evidence="1 2">
    <name type="scientific">Suillus subaureus</name>
    <dbReference type="NCBI Taxonomy" id="48587"/>
    <lineage>
        <taxon>Eukaryota</taxon>
        <taxon>Fungi</taxon>
        <taxon>Dikarya</taxon>
        <taxon>Basidiomycota</taxon>
        <taxon>Agaricomycotina</taxon>
        <taxon>Agaricomycetes</taxon>
        <taxon>Agaricomycetidae</taxon>
        <taxon>Boletales</taxon>
        <taxon>Suillineae</taxon>
        <taxon>Suillaceae</taxon>
        <taxon>Suillus</taxon>
    </lineage>
</organism>
<sequence length="436" mass="49701">MAAETNGFAAKWGGHQVHGWTHEWMQTRMLPVSQWGWHAKISSLLDDPAIASELCTFMHSNKWSMDPQKLVKFMNNELLHTEATKYLKGLVQTEMPQGLKRYIELEPFPHIHMKVWCGVSLSTARRWLCLEGFWFMAYKKGLYFDGHDRPDVVEYHQNVFLPAMKEHEHWLVHYVIGDVEKESDIPPSNFVKTQLVICVHDKMITQANDGQSMSWVPDGEHKLRKKGAGRGLHQSSIICLTVGHLEEAAHTIEYGKNYEGYWNGEMFVAQGKLCDKIIPAFECAHGPGYQALFLINNSQGHSAYADDVLLILCMNVNLGGKQAQMKDGWFIDAGGQKVIQPMMFPSDHHDHPNELKGIKAVLQECSLLQGRHRGRCQSKCPDKAMNCCFKQILKLQPDFVEQKPLVQDVIEAAGHLCIFLPKYHCKLNFIEFFGGQ</sequence>
<keyword evidence="2" id="KW-1185">Reference proteome</keyword>
<gene>
    <name evidence="1" type="ORF">BJ212DRAFT_1484568</name>
</gene>
<dbReference type="EMBL" id="JABBWG010000035">
    <property type="protein sequence ID" value="KAG1809072.1"/>
    <property type="molecule type" value="Genomic_DNA"/>
</dbReference>
<comment type="caution">
    <text evidence="1">The sequence shown here is derived from an EMBL/GenBank/DDBJ whole genome shotgun (WGS) entry which is preliminary data.</text>
</comment>
<proteinExistence type="predicted"/>
<protein>
    <submittedName>
        <fullName evidence="1">Uncharacterized protein</fullName>
    </submittedName>
</protein>
<dbReference type="GeneID" id="64634834"/>
<reference evidence="1" key="1">
    <citation type="journal article" date="2020" name="New Phytol.">
        <title>Comparative genomics reveals dynamic genome evolution in host specialist ectomycorrhizal fungi.</title>
        <authorList>
            <person name="Lofgren L.A."/>
            <person name="Nguyen N.H."/>
            <person name="Vilgalys R."/>
            <person name="Ruytinx J."/>
            <person name="Liao H.L."/>
            <person name="Branco S."/>
            <person name="Kuo A."/>
            <person name="LaButti K."/>
            <person name="Lipzen A."/>
            <person name="Andreopoulos W."/>
            <person name="Pangilinan J."/>
            <person name="Riley R."/>
            <person name="Hundley H."/>
            <person name="Na H."/>
            <person name="Barry K."/>
            <person name="Grigoriev I.V."/>
            <person name="Stajich J.E."/>
            <person name="Kennedy P.G."/>
        </authorList>
    </citation>
    <scope>NUCLEOTIDE SEQUENCE</scope>
    <source>
        <strain evidence="1">MN1</strain>
    </source>
</reference>
<dbReference type="AlphaFoldDB" id="A0A9P7J8X6"/>
<dbReference type="OrthoDB" id="3218065at2759"/>